<accession>A0A3N0I0V0</accession>
<comment type="caution">
    <text evidence="1">The sequence shown here is derived from an EMBL/GenBank/DDBJ whole genome shotgun (WGS) entry which is preliminary data.</text>
</comment>
<dbReference type="EMBL" id="RJQC01000002">
    <property type="protein sequence ID" value="RNM30651.1"/>
    <property type="molecule type" value="Genomic_DNA"/>
</dbReference>
<gene>
    <name evidence="1" type="ORF">EDX97_07680</name>
</gene>
<dbReference type="Proteomes" id="UP000276568">
    <property type="component" value="Unassembled WGS sequence"/>
</dbReference>
<proteinExistence type="predicted"/>
<name>A0A3N0I0V0_9FIRM</name>
<dbReference type="AlphaFoldDB" id="A0A3N0I0V0"/>
<dbReference type="RefSeq" id="WP_128520558.1">
    <property type="nucleotide sequence ID" value="NZ_JAXEUF010000017.1"/>
</dbReference>
<keyword evidence="2" id="KW-1185">Reference proteome</keyword>
<sequence length="68" mass="7316">MFFGILTSNSIPLQAESSEDQTIETSNQDVSSHFHAVITTNNDTFESGTNAIVSVRYTLDQASTSSGD</sequence>
<reference evidence="1 2" key="1">
    <citation type="submission" date="2018-11" db="EMBL/GenBank/DDBJ databases">
        <title>Clostridium sp. nov., a member of the family Erysipelotrichaceae isolated from pig faeces.</title>
        <authorList>
            <person name="Chang Y.-H."/>
        </authorList>
    </citation>
    <scope>NUCLEOTIDE SEQUENCE [LARGE SCALE GENOMIC DNA]</scope>
    <source>
        <strain evidence="1 2">YH-panp20</strain>
    </source>
</reference>
<evidence type="ECO:0000313" key="2">
    <source>
        <dbReference type="Proteomes" id="UP000276568"/>
    </source>
</evidence>
<evidence type="ECO:0000313" key="1">
    <source>
        <dbReference type="EMBL" id="RNM30651.1"/>
    </source>
</evidence>
<protein>
    <submittedName>
        <fullName evidence="1">Uncharacterized protein</fullName>
    </submittedName>
</protein>
<organism evidence="1 2">
    <name type="scientific">Absicoccus porci</name>
    <dbReference type="NCBI Taxonomy" id="2486576"/>
    <lineage>
        <taxon>Bacteria</taxon>
        <taxon>Bacillati</taxon>
        <taxon>Bacillota</taxon>
        <taxon>Erysipelotrichia</taxon>
        <taxon>Erysipelotrichales</taxon>
        <taxon>Erysipelotrichaceae</taxon>
        <taxon>Absicoccus</taxon>
    </lineage>
</organism>